<evidence type="ECO:0008006" key="3">
    <source>
        <dbReference type="Google" id="ProtNLM"/>
    </source>
</evidence>
<dbReference type="EMBL" id="AP025628">
    <property type="protein sequence ID" value="BDG61027.1"/>
    <property type="molecule type" value="Genomic_DNA"/>
</dbReference>
<name>A0AA35CKY9_9FIRM</name>
<keyword evidence="2" id="KW-1185">Reference proteome</keyword>
<organism evidence="1 2">
    <name type="scientific">Caldinitratiruptor microaerophilus</name>
    <dbReference type="NCBI Taxonomy" id="671077"/>
    <lineage>
        <taxon>Bacteria</taxon>
        <taxon>Bacillati</taxon>
        <taxon>Bacillota</taxon>
        <taxon>Clostridia</taxon>
        <taxon>Eubacteriales</taxon>
        <taxon>Symbiobacteriaceae</taxon>
        <taxon>Caldinitratiruptor</taxon>
    </lineage>
</organism>
<dbReference type="Proteomes" id="UP001163687">
    <property type="component" value="Chromosome"/>
</dbReference>
<dbReference type="RefSeq" id="WP_406568081.1">
    <property type="nucleotide sequence ID" value="NZ_AP025628.1"/>
</dbReference>
<gene>
    <name evidence="1" type="ORF">caldi_21170</name>
</gene>
<dbReference type="AlphaFoldDB" id="A0AA35CKY9"/>
<dbReference type="KEGG" id="cmic:caldi_21170"/>
<evidence type="ECO:0000313" key="2">
    <source>
        <dbReference type="Proteomes" id="UP001163687"/>
    </source>
</evidence>
<reference evidence="1" key="1">
    <citation type="submission" date="2022-03" db="EMBL/GenBank/DDBJ databases">
        <title>Complete genome sequence of Caldinitratiruptor microaerophilus.</title>
        <authorList>
            <person name="Mukaiyama R."/>
            <person name="Nishiyama T."/>
            <person name="Ueda K."/>
        </authorList>
    </citation>
    <scope>NUCLEOTIDE SEQUENCE</scope>
    <source>
        <strain evidence="1">JCM 16183</strain>
    </source>
</reference>
<evidence type="ECO:0000313" key="1">
    <source>
        <dbReference type="EMBL" id="BDG61027.1"/>
    </source>
</evidence>
<proteinExistence type="predicted"/>
<accession>A0AA35CKY9</accession>
<sequence length="69" mass="7496">MGVWTVVYIAPSKAKADRIKEILTREGFLVNLRVVSQAGGPSAPVEVLVPQGEAREAHEILAEHLGRSF</sequence>
<protein>
    <recommendedName>
        <fullName evidence="3">Glutamate decarboxylase</fullName>
    </recommendedName>
</protein>